<evidence type="ECO:0000256" key="1">
    <source>
        <dbReference type="SAM" id="MobiDB-lite"/>
    </source>
</evidence>
<reference evidence="2" key="1">
    <citation type="submission" date="2007-04" db="EMBL/GenBank/DDBJ databases">
        <title>Complete sequence of chromosome of Rhodobacter sphaeroides ATCC 17025.</title>
        <authorList>
            <consortium name="US DOE Joint Genome Institute"/>
            <person name="Copeland A."/>
            <person name="Lucas S."/>
            <person name="Lapidus A."/>
            <person name="Barry K."/>
            <person name="Detter J.C."/>
            <person name="Glavina del Rio T."/>
            <person name="Hammon N."/>
            <person name="Israni S."/>
            <person name="Dalin E."/>
            <person name="Tice H."/>
            <person name="Pitluck S."/>
            <person name="Chertkov O."/>
            <person name="Brettin T."/>
            <person name="Bruce D."/>
            <person name="Han C."/>
            <person name="Schmutz J."/>
            <person name="Larimer F."/>
            <person name="Land M."/>
            <person name="Hauser L."/>
            <person name="Kyrpides N."/>
            <person name="Kim E."/>
            <person name="Richardson P."/>
            <person name="Mackenzie C."/>
            <person name="Choudhary M."/>
            <person name="Donohue T.J."/>
            <person name="Kaplan S."/>
        </authorList>
    </citation>
    <scope>NUCLEOTIDE SEQUENCE [LARGE SCALE GENOMIC DNA]</scope>
    <source>
        <strain evidence="2">ATCC 17025</strain>
    </source>
</reference>
<proteinExistence type="predicted"/>
<dbReference type="HOGENOM" id="CLU_1174706_0_0_5"/>
<name>A4WNQ7_CERS5</name>
<feature type="compositionally biased region" description="Basic and acidic residues" evidence="1">
    <location>
        <begin position="62"/>
        <end position="75"/>
    </location>
</feature>
<sequence>MTERGARAVIRRLEAAGWLSVETGGGRAGRSNYQINSERASGFCAINPERGSAPTGTPCTETRNETTENSERNDPKPGTTFRRTQKNKEEQGRGGTHQSRANAATVEVLQADAADGEILDEAADLAEMLWQWWPKKSRKPKVEAVIRAALERGVSGETIARGAAAYVADRKLDDRGPRAVVHYTTPLERWIEEEQWLSSIDLPEAERRAFEAEKADREITARAAEELTSRRTAKIF</sequence>
<protein>
    <recommendedName>
        <fullName evidence="3">Helix-turn-helix domain-containing protein</fullName>
    </recommendedName>
</protein>
<feature type="region of interest" description="Disordered" evidence="1">
    <location>
        <begin position="44"/>
        <end position="102"/>
    </location>
</feature>
<dbReference type="AlphaFoldDB" id="A4WNQ7"/>
<dbReference type="KEGG" id="rsq:Rsph17025_0110"/>
<gene>
    <name evidence="2" type="ordered locus">Rsph17025_0110</name>
</gene>
<evidence type="ECO:0008006" key="3">
    <source>
        <dbReference type="Google" id="ProtNLM"/>
    </source>
</evidence>
<accession>A4WNQ7</accession>
<dbReference type="EMBL" id="CP000661">
    <property type="protein sequence ID" value="ABP69021.1"/>
    <property type="molecule type" value="Genomic_DNA"/>
</dbReference>
<dbReference type="STRING" id="349102.Rsph17025_0110"/>
<evidence type="ECO:0000313" key="2">
    <source>
        <dbReference type="EMBL" id="ABP69021.1"/>
    </source>
</evidence>
<organism evidence="2">
    <name type="scientific">Cereibacter sphaeroides (strain ATCC 17025 / ATH 2.4.3)</name>
    <name type="common">Rhodobacter sphaeroides</name>
    <dbReference type="NCBI Taxonomy" id="349102"/>
    <lineage>
        <taxon>Bacteria</taxon>
        <taxon>Pseudomonadati</taxon>
        <taxon>Pseudomonadota</taxon>
        <taxon>Alphaproteobacteria</taxon>
        <taxon>Rhodobacterales</taxon>
        <taxon>Paracoccaceae</taxon>
        <taxon>Cereibacter</taxon>
    </lineage>
</organism>